<comment type="subunit">
    <text evidence="13">Homotetramer.</text>
</comment>
<keyword evidence="5 13" id="KW-0220">Diaminopimelate biosynthesis</keyword>
<dbReference type="Pfam" id="PF01113">
    <property type="entry name" value="DapB_N"/>
    <property type="match status" value="1"/>
</dbReference>
<comment type="catalytic activity">
    <reaction evidence="11 13">
        <text>(S)-2,3,4,5-tetrahydrodipicolinate + NADP(+) + H2O = (2S,4S)-4-hydroxy-2,3,4,5-tetrahydrodipicolinate + NADPH + H(+)</text>
        <dbReference type="Rhea" id="RHEA:35331"/>
        <dbReference type="ChEBI" id="CHEBI:15377"/>
        <dbReference type="ChEBI" id="CHEBI:15378"/>
        <dbReference type="ChEBI" id="CHEBI:16845"/>
        <dbReference type="ChEBI" id="CHEBI:57783"/>
        <dbReference type="ChEBI" id="CHEBI:58349"/>
        <dbReference type="ChEBI" id="CHEBI:67139"/>
        <dbReference type="EC" id="1.17.1.8"/>
    </reaction>
</comment>
<evidence type="ECO:0000259" key="15">
    <source>
        <dbReference type="Pfam" id="PF05173"/>
    </source>
</evidence>
<dbReference type="NCBIfam" id="TIGR00036">
    <property type="entry name" value="dapB"/>
    <property type="match status" value="1"/>
</dbReference>
<feature type="active site" description="Proton donor/acceptor" evidence="13">
    <location>
        <position position="156"/>
    </location>
</feature>
<feature type="binding site" evidence="13">
    <location>
        <begin position="11"/>
        <end position="16"/>
    </location>
    <ligand>
        <name>NAD(+)</name>
        <dbReference type="ChEBI" id="CHEBI:57540"/>
    </ligand>
</feature>
<dbReference type="InterPro" id="IPR022663">
    <property type="entry name" value="DapB_C"/>
</dbReference>
<proteinExistence type="inferred from homology"/>
<dbReference type="PROSITE" id="PS01298">
    <property type="entry name" value="DAPB"/>
    <property type="match status" value="1"/>
</dbReference>
<feature type="binding site" evidence="13">
    <location>
        <begin position="100"/>
        <end position="102"/>
    </location>
    <ligand>
        <name>NAD(+)</name>
        <dbReference type="ChEBI" id="CHEBI:57540"/>
    </ligand>
</feature>
<evidence type="ECO:0000256" key="3">
    <source>
        <dbReference type="ARBA" id="ARBA00022605"/>
    </source>
</evidence>
<keyword evidence="2 13" id="KW-0963">Cytoplasm</keyword>
<dbReference type="EC" id="1.17.1.8" evidence="10 13"/>
<feature type="binding site" evidence="13">
    <location>
        <begin position="166"/>
        <end position="167"/>
    </location>
    <ligand>
        <name>(S)-2,3,4,5-tetrahydrodipicolinate</name>
        <dbReference type="ChEBI" id="CHEBI:16845"/>
    </ligand>
</feature>
<feature type="active site" description="Proton donor" evidence="13">
    <location>
        <position position="160"/>
    </location>
</feature>
<dbReference type="SUPFAM" id="SSF55347">
    <property type="entry name" value="Glyceraldehyde-3-phosphate dehydrogenase-like, C-terminal domain"/>
    <property type="match status" value="1"/>
</dbReference>
<evidence type="ECO:0000256" key="10">
    <source>
        <dbReference type="ARBA" id="ARBA00038983"/>
    </source>
</evidence>
<dbReference type="PANTHER" id="PTHR20836">
    <property type="entry name" value="DIHYDRODIPICOLINATE REDUCTASE"/>
    <property type="match status" value="1"/>
</dbReference>
<dbReference type="Pfam" id="PF05173">
    <property type="entry name" value="DapB_C"/>
    <property type="match status" value="1"/>
</dbReference>
<dbReference type="PANTHER" id="PTHR20836:SF0">
    <property type="entry name" value="4-HYDROXY-TETRAHYDRODIPICOLINATE REDUCTASE 1, CHLOROPLASTIC-RELATED"/>
    <property type="match status" value="1"/>
</dbReference>
<evidence type="ECO:0000256" key="11">
    <source>
        <dbReference type="ARBA" id="ARBA00049080"/>
    </source>
</evidence>
<accession>A0ABN1IBH1</accession>
<dbReference type="HAMAP" id="MF_00102">
    <property type="entry name" value="DapB"/>
    <property type="match status" value="1"/>
</dbReference>
<evidence type="ECO:0000313" key="16">
    <source>
        <dbReference type="EMBL" id="GAA0704484.1"/>
    </source>
</evidence>
<sequence>MTTTTPIAVHGAAGRMGQAILRTMIGRGDVALVAALVRSGSDLEGQPLAATLGSRAPAIVCTSSLPADLTPAVLIDFSVAAAFDHALGLALERRIAFVSGTTGLSAKQQAALDGAAASIAVLWSANFSLGVALLSRLVAEAARSLPDWDCEIAEAHHSRKQDAPSGTALALGREAASARDRDFDAVARLSHVGVNAARTPGSIGFAVTRAGDIVGEHTVTFATLGERIELVHRATDRDIFARGAIVAARWIAGRPHGRYALADVLAGRNGPAIGA</sequence>
<evidence type="ECO:0000256" key="4">
    <source>
        <dbReference type="ARBA" id="ARBA00022857"/>
    </source>
</evidence>
<feature type="binding site" evidence="13">
    <location>
        <position position="157"/>
    </location>
    <ligand>
        <name>(S)-2,3,4,5-tetrahydrodipicolinate</name>
        <dbReference type="ChEBI" id="CHEBI:16845"/>
    </ligand>
</feature>
<gene>
    <name evidence="13 16" type="primary">dapB</name>
    <name evidence="16" type="ORF">GCM10009105_01370</name>
</gene>
<organism evidence="16 17">
    <name type="scientific">Dokdonella soli</name>
    <dbReference type="NCBI Taxonomy" id="529810"/>
    <lineage>
        <taxon>Bacteria</taxon>
        <taxon>Pseudomonadati</taxon>
        <taxon>Pseudomonadota</taxon>
        <taxon>Gammaproteobacteria</taxon>
        <taxon>Lysobacterales</taxon>
        <taxon>Rhodanobacteraceae</taxon>
        <taxon>Dokdonella</taxon>
    </lineage>
</organism>
<evidence type="ECO:0000256" key="8">
    <source>
        <dbReference type="ARBA" id="ARBA00023154"/>
    </source>
</evidence>
<evidence type="ECO:0000256" key="6">
    <source>
        <dbReference type="ARBA" id="ARBA00023002"/>
    </source>
</evidence>
<comment type="subcellular location">
    <subcellularLocation>
        <location evidence="13">Cytoplasm</location>
    </subcellularLocation>
</comment>
<dbReference type="Gene3D" id="3.40.50.720">
    <property type="entry name" value="NAD(P)-binding Rossmann-like Domain"/>
    <property type="match status" value="1"/>
</dbReference>
<feature type="domain" description="Dihydrodipicolinate reductase C-terminal" evidence="15">
    <location>
        <begin position="130"/>
        <end position="265"/>
    </location>
</feature>
<evidence type="ECO:0000256" key="1">
    <source>
        <dbReference type="ARBA" id="ARBA00006642"/>
    </source>
</evidence>
<reference evidence="16 17" key="1">
    <citation type="journal article" date="2019" name="Int. J. Syst. Evol. Microbiol.">
        <title>The Global Catalogue of Microorganisms (GCM) 10K type strain sequencing project: providing services to taxonomists for standard genome sequencing and annotation.</title>
        <authorList>
            <consortium name="The Broad Institute Genomics Platform"/>
            <consortium name="The Broad Institute Genome Sequencing Center for Infectious Disease"/>
            <person name="Wu L."/>
            <person name="Ma J."/>
        </authorList>
    </citation>
    <scope>NUCLEOTIDE SEQUENCE [LARGE SCALE GENOMIC DNA]</scope>
    <source>
        <strain evidence="16 17">JCM 15421</strain>
    </source>
</reference>
<evidence type="ECO:0000256" key="2">
    <source>
        <dbReference type="ARBA" id="ARBA00022490"/>
    </source>
</evidence>
<evidence type="ECO:0000256" key="9">
    <source>
        <dbReference type="ARBA" id="ARBA00037922"/>
    </source>
</evidence>
<dbReference type="InterPro" id="IPR022664">
    <property type="entry name" value="DapB_N_CS"/>
</dbReference>
<comment type="caution">
    <text evidence="16">The sequence shown here is derived from an EMBL/GenBank/DDBJ whole genome shotgun (WGS) entry which is preliminary data.</text>
</comment>
<keyword evidence="6 13" id="KW-0560">Oxidoreductase</keyword>
<dbReference type="CDD" id="cd02274">
    <property type="entry name" value="DHDPR_N"/>
    <property type="match status" value="1"/>
</dbReference>
<dbReference type="InterPro" id="IPR000846">
    <property type="entry name" value="DapB_N"/>
</dbReference>
<dbReference type="EMBL" id="BAAAEU010000001">
    <property type="protein sequence ID" value="GAA0704484.1"/>
    <property type="molecule type" value="Genomic_DNA"/>
</dbReference>
<dbReference type="Gene3D" id="3.30.360.10">
    <property type="entry name" value="Dihydrodipicolinate Reductase, domain 2"/>
    <property type="match status" value="1"/>
</dbReference>
<dbReference type="RefSeq" id="WP_343786107.1">
    <property type="nucleotide sequence ID" value="NZ_BAAAEU010000001.1"/>
</dbReference>
<dbReference type="PIRSF" id="PIRSF000161">
    <property type="entry name" value="DHPR"/>
    <property type="match status" value="1"/>
</dbReference>
<evidence type="ECO:0000256" key="12">
    <source>
        <dbReference type="ARBA" id="ARBA00049396"/>
    </source>
</evidence>
<protein>
    <recommendedName>
        <fullName evidence="10 13">4-hydroxy-tetrahydrodipicolinate reductase</fullName>
        <shortName evidence="13">HTPA reductase</shortName>
        <ecNumber evidence="10 13">1.17.1.8</ecNumber>
    </recommendedName>
</protein>
<comment type="caution">
    <text evidence="13">Was originally thought to be a dihydrodipicolinate reductase (DHDPR), catalyzing the conversion of dihydrodipicolinate to tetrahydrodipicolinate. However, it was shown in E.coli that the substrate of the enzymatic reaction is not dihydrodipicolinate (DHDP) but in fact (2S,4S)-4-hydroxy-2,3,4,5-tetrahydrodipicolinic acid (HTPA), the product released by the DapA-catalyzed reaction.</text>
</comment>
<feature type="domain" description="Dihydrodipicolinate reductase N-terminal" evidence="14">
    <location>
        <begin position="6"/>
        <end position="127"/>
    </location>
</feature>
<comment type="pathway">
    <text evidence="9 13">Amino-acid biosynthesis; L-lysine biosynthesis via DAP pathway; (S)-tetrahydrodipicolinate from L-aspartate: step 4/4.</text>
</comment>
<evidence type="ECO:0000313" key="17">
    <source>
        <dbReference type="Proteomes" id="UP001501523"/>
    </source>
</evidence>
<name>A0ABN1IBH1_9GAMM</name>
<comment type="caution">
    <text evidence="13">Lacks conserved residue(s) required for the propagation of feature annotation.</text>
</comment>
<keyword evidence="17" id="KW-1185">Reference proteome</keyword>
<comment type="function">
    <text evidence="13">Catalyzes the conversion of 4-hydroxy-tetrahydrodipicolinate (HTPA) to tetrahydrodipicolinate.</text>
</comment>
<comment type="catalytic activity">
    <reaction evidence="12 13">
        <text>(S)-2,3,4,5-tetrahydrodipicolinate + NAD(+) + H2O = (2S,4S)-4-hydroxy-2,3,4,5-tetrahydrodipicolinate + NADH + H(+)</text>
        <dbReference type="Rhea" id="RHEA:35323"/>
        <dbReference type="ChEBI" id="CHEBI:15377"/>
        <dbReference type="ChEBI" id="CHEBI:15378"/>
        <dbReference type="ChEBI" id="CHEBI:16845"/>
        <dbReference type="ChEBI" id="CHEBI:57540"/>
        <dbReference type="ChEBI" id="CHEBI:57945"/>
        <dbReference type="ChEBI" id="CHEBI:67139"/>
        <dbReference type="EC" id="1.17.1.8"/>
    </reaction>
</comment>
<dbReference type="InterPro" id="IPR023940">
    <property type="entry name" value="DHDPR_bac"/>
</dbReference>
<keyword evidence="3 13" id="KW-0028">Amino-acid biosynthesis</keyword>
<keyword evidence="8 13" id="KW-0457">Lysine biosynthesis</keyword>
<keyword evidence="7 13" id="KW-0520">NAD</keyword>
<keyword evidence="4 13" id="KW-0521">NADP</keyword>
<dbReference type="InterPro" id="IPR036291">
    <property type="entry name" value="NAD(P)-bd_dom_sf"/>
</dbReference>
<feature type="binding site" evidence="13">
    <location>
        <begin position="124"/>
        <end position="127"/>
    </location>
    <ligand>
        <name>NAD(+)</name>
        <dbReference type="ChEBI" id="CHEBI:57540"/>
    </ligand>
</feature>
<dbReference type="SUPFAM" id="SSF51735">
    <property type="entry name" value="NAD(P)-binding Rossmann-fold domains"/>
    <property type="match status" value="1"/>
</dbReference>
<comment type="similarity">
    <text evidence="1 13">Belongs to the DapB family.</text>
</comment>
<evidence type="ECO:0000259" key="14">
    <source>
        <dbReference type="Pfam" id="PF01113"/>
    </source>
</evidence>
<evidence type="ECO:0000256" key="13">
    <source>
        <dbReference type="HAMAP-Rule" id="MF_00102"/>
    </source>
</evidence>
<dbReference type="Proteomes" id="UP001501523">
    <property type="component" value="Unassembled WGS sequence"/>
</dbReference>
<evidence type="ECO:0000256" key="5">
    <source>
        <dbReference type="ARBA" id="ARBA00022915"/>
    </source>
</evidence>
<evidence type="ECO:0000256" key="7">
    <source>
        <dbReference type="ARBA" id="ARBA00023027"/>
    </source>
</evidence>